<organism evidence="1 2">
    <name type="scientific">Paraburkholderia rhynchosiae</name>
    <dbReference type="NCBI Taxonomy" id="487049"/>
    <lineage>
        <taxon>Bacteria</taxon>
        <taxon>Pseudomonadati</taxon>
        <taxon>Pseudomonadota</taxon>
        <taxon>Betaproteobacteria</taxon>
        <taxon>Burkholderiales</taxon>
        <taxon>Burkholderiaceae</taxon>
        <taxon>Paraburkholderia</taxon>
    </lineage>
</organism>
<evidence type="ECO:0000313" key="2">
    <source>
        <dbReference type="Proteomes" id="UP001629235"/>
    </source>
</evidence>
<dbReference type="Proteomes" id="UP001629235">
    <property type="component" value="Unassembled WGS sequence"/>
</dbReference>
<protein>
    <submittedName>
        <fullName evidence="1">Uncharacterized protein</fullName>
    </submittedName>
</protein>
<keyword evidence="2" id="KW-1185">Reference proteome</keyword>
<sequence length="42" mass="4169">MNTLDAVSVDVTPADQASAGNGQLELSHDLSDIGRAGVGEAS</sequence>
<name>A0ACC7NE67_9BURK</name>
<reference evidence="1 2" key="1">
    <citation type="journal article" date="2024" name="Chem. Sci.">
        <title>Discovery of megapolipeptins by genome mining of a Burkholderiales bacteria collection.</title>
        <authorList>
            <person name="Paulo B.S."/>
            <person name="Recchia M.J.J."/>
            <person name="Lee S."/>
            <person name="Fergusson C.H."/>
            <person name="Romanowski S.B."/>
            <person name="Hernandez A."/>
            <person name="Krull N."/>
            <person name="Liu D.Y."/>
            <person name="Cavanagh H."/>
            <person name="Bos A."/>
            <person name="Gray C.A."/>
            <person name="Murphy B.T."/>
            <person name="Linington R.G."/>
            <person name="Eustaquio A.S."/>
        </authorList>
    </citation>
    <scope>NUCLEOTIDE SEQUENCE [LARGE SCALE GENOMIC DNA]</scope>
    <source>
        <strain evidence="1 2">RL18-126-BIB-B</strain>
    </source>
</reference>
<comment type="caution">
    <text evidence="1">The sequence shown here is derived from an EMBL/GenBank/DDBJ whole genome shotgun (WGS) entry which is preliminary data.</text>
</comment>
<gene>
    <name evidence="1" type="ORF">PQR01_17830</name>
</gene>
<dbReference type="EMBL" id="JAQQDW010000033">
    <property type="protein sequence ID" value="MFM0105293.1"/>
    <property type="molecule type" value="Genomic_DNA"/>
</dbReference>
<evidence type="ECO:0000313" key="1">
    <source>
        <dbReference type="EMBL" id="MFM0105293.1"/>
    </source>
</evidence>
<accession>A0ACC7NE67</accession>
<proteinExistence type="predicted"/>